<dbReference type="Gene3D" id="1.20.1110.10">
    <property type="entry name" value="Calcium-transporting ATPase, transmembrane domain"/>
    <property type="match status" value="1"/>
</dbReference>
<dbReference type="InterPro" id="IPR001757">
    <property type="entry name" value="P_typ_ATPase"/>
</dbReference>
<dbReference type="EMBL" id="AYRZ02000010">
    <property type="protein sequence ID" value="PHT70562.1"/>
    <property type="molecule type" value="Genomic_DNA"/>
</dbReference>
<gene>
    <name evidence="2" type="ORF">T459_25666</name>
</gene>
<sequence>MFNEIVEVTGDGTNEVPALHEADIGFAISIAGTNDVEESIDITVLDDKFSIIANVASWGRSVCINIQKFVHFQLTISLAL</sequence>
<dbReference type="GO" id="GO:0005524">
    <property type="term" value="F:ATP binding"/>
    <property type="evidence" value="ECO:0007669"/>
    <property type="project" value="InterPro"/>
</dbReference>
<evidence type="ECO:0000313" key="3">
    <source>
        <dbReference type="Proteomes" id="UP000222542"/>
    </source>
</evidence>
<keyword evidence="3" id="KW-1185">Reference proteome</keyword>
<dbReference type="GO" id="GO:0016887">
    <property type="term" value="F:ATP hydrolysis activity"/>
    <property type="evidence" value="ECO:0007669"/>
    <property type="project" value="InterPro"/>
</dbReference>
<keyword evidence="1" id="KW-0460">Magnesium</keyword>
<accession>A0A2G2YLD8</accession>
<dbReference type="Gramene" id="PHT70562">
    <property type="protein sequence ID" value="PHT70562"/>
    <property type="gene ID" value="T459_25666"/>
</dbReference>
<reference evidence="2 3" key="1">
    <citation type="journal article" date="2014" name="Nat. Genet.">
        <title>Genome sequence of the hot pepper provides insights into the evolution of pungency in Capsicum species.</title>
        <authorList>
            <person name="Kim S."/>
            <person name="Park M."/>
            <person name="Yeom S.I."/>
            <person name="Kim Y.M."/>
            <person name="Lee J.M."/>
            <person name="Lee H.A."/>
            <person name="Seo E."/>
            <person name="Choi J."/>
            <person name="Cheong K."/>
            <person name="Kim K.T."/>
            <person name="Jung K."/>
            <person name="Lee G.W."/>
            <person name="Oh S.K."/>
            <person name="Bae C."/>
            <person name="Kim S.B."/>
            <person name="Lee H.Y."/>
            <person name="Kim S.Y."/>
            <person name="Kim M.S."/>
            <person name="Kang B.C."/>
            <person name="Jo Y.D."/>
            <person name="Yang H.B."/>
            <person name="Jeong H.J."/>
            <person name="Kang W.H."/>
            <person name="Kwon J.K."/>
            <person name="Shin C."/>
            <person name="Lim J.Y."/>
            <person name="Park J.H."/>
            <person name="Huh J.H."/>
            <person name="Kim J.S."/>
            <person name="Kim B.D."/>
            <person name="Cohen O."/>
            <person name="Paran I."/>
            <person name="Suh M.C."/>
            <person name="Lee S.B."/>
            <person name="Kim Y.K."/>
            <person name="Shin Y."/>
            <person name="Noh S.J."/>
            <person name="Park J."/>
            <person name="Seo Y.S."/>
            <person name="Kwon S.Y."/>
            <person name="Kim H.A."/>
            <person name="Park J.M."/>
            <person name="Kim H.J."/>
            <person name="Choi S.B."/>
            <person name="Bosland P.W."/>
            <person name="Reeves G."/>
            <person name="Jo S.H."/>
            <person name="Lee B.W."/>
            <person name="Cho H.T."/>
            <person name="Choi H.S."/>
            <person name="Lee M.S."/>
            <person name="Yu Y."/>
            <person name="Do Choi Y."/>
            <person name="Park B.S."/>
            <person name="van Deynze A."/>
            <person name="Ashrafi H."/>
            <person name="Hill T."/>
            <person name="Kim W.T."/>
            <person name="Pai H.S."/>
            <person name="Ahn H.K."/>
            <person name="Yeam I."/>
            <person name="Giovannoni J.J."/>
            <person name="Rose J.K."/>
            <person name="Sorensen I."/>
            <person name="Lee S.J."/>
            <person name="Kim R.W."/>
            <person name="Choi I.Y."/>
            <person name="Choi B.S."/>
            <person name="Lim J.S."/>
            <person name="Lee Y.H."/>
            <person name="Choi D."/>
        </authorList>
    </citation>
    <scope>NUCLEOTIDE SEQUENCE [LARGE SCALE GENOMIC DNA]</scope>
    <source>
        <strain evidence="3">cv. CM334</strain>
    </source>
</reference>
<dbReference type="SUPFAM" id="SSF56784">
    <property type="entry name" value="HAD-like"/>
    <property type="match status" value="1"/>
</dbReference>
<dbReference type="PANTHER" id="PTHR24093:SF450">
    <property type="entry name" value="CALCIUM-TRANSPORTING ATPASE"/>
    <property type="match status" value="1"/>
</dbReference>
<dbReference type="Gene3D" id="3.40.50.1000">
    <property type="entry name" value="HAD superfamily/HAD-like"/>
    <property type="match status" value="1"/>
</dbReference>
<dbReference type="GO" id="GO:0016020">
    <property type="term" value="C:membrane"/>
    <property type="evidence" value="ECO:0007669"/>
    <property type="project" value="InterPro"/>
</dbReference>
<proteinExistence type="predicted"/>
<dbReference type="InterPro" id="IPR036412">
    <property type="entry name" value="HAD-like_sf"/>
</dbReference>
<evidence type="ECO:0000256" key="1">
    <source>
        <dbReference type="ARBA" id="ARBA00022842"/>
    </source>
</evidence>
<dbReference type="PRINTS" id="PR00120">
    <property type="entry name" value="HATPASE"/>
</dbReference>
<evidence type="ECO:0000313" key="2">
    <source>
        <dbReference type="EMBL" id="PHT70562.1"/>
    </source>
</evidence>
<comment type="caution">
    <text evidence="2">The sequence shown here is derived from an EMBL/GenBank/DDBJ whole genome shotgun (WGS) entry which is preliminary data.</text>
</comment>
<organism evidence="2 3">
    <name type="scientific">Capsicum annuum</name>
    <name type="common">Capsicum pepper</name>
    <dbReference type="NCBI Taxonomy" id="4072"/>
    <lineage>
        <taxon>Eukaryota</taxon>
        <taxon>Viridiplantae</taxon>
        <taxon>Streptophyta</taxon>
        <taxon>Embryophyta</taxon>
        <taxon>Tracheophyta</taxon>
        <taxon>Spermatophyta</taxon>
        <taxon>Magnoliopsida</taxon>
        <taxon>eudicotyledons</taxon>
        <taxon>Gunneridae</taxon>
        <taxon>Pentapetalae</taxon>
        <taxon>asterids</taxon>
        <taxon>lamiids</taxon>
        <taxon>Solanales</taxon>
        <taxon>Solanaceae</taxon>
        <taxon>Solanoideae</taxon>
        <taxon>Capsiceae</taxon>
        <taxon>Capsicum</taxon>
    </lineage>
</organism>
<dbReference type="OMA" id="SVCINIQ"/>
<name>A0A2G2YLD8_CAPAN</name>
<dbReference type="PANTHER" id="PTHR24093">
    <property type="entry name" value="CATION TRANSPORTING ATPASE"/>
    <property type="match status" value="1"/>
</dbReference>
<dbReference type="InterPro" id="IPR023214">
    <property type="entry name" value="HAD_sf"/>
</dbReference>
<dbReference type="PRINTS" id="PR00119">
    <property type="entry name" value="CATATPASE"/>
</dbReference>
<dbReference type="AlphaFoldDB" id="A0A2G2YLD8"/>
<protein>
    <submittedName>
        <fullName evidence="2">Uncharacterized protein</fullName>
    </submittedName>
</protein>
<dbReference type="Proteomes" id="UP000222542">
    <property type="component" value="Unassembled WGS sequence"/>
</dbReference>
<dbReference type="STRING" id="4072.A0A2G2YLD8"/>
<reference evidence="2 3" key="2">
    <citation type="journal article" date="2017" name="Genome Biol.">
        <title>New reference genome sequences of hot pepper reveal the massive evolution of plant disease-resistance genes by retroduplication.</title>
        <authorList>
            <person name="Kim S."/>
            <person name="Park J."/>
            <person name="Yeom S.I."/>
            <person name="Kim Y.M."/>
            <person name="Seo E."/>
            <person name="Kim K.T."/>
            <person name="Kim M.S."/>
            <person name="Lee J.M."/>
            <person name="Cheong K."/>
            <person name="Shin H.S."/>
            <person name="Kim S.B."/>
            <person name="Han K."/>
            <person name="Lee J."/>
            <person name="Park M."/>
            <person name="Lee H.A."/>
            <person name="Lee H.Y."/>
            <person name="Lee Y."/>
            <person name="Oh S."/>
            <person name="Lee J.H."/>
            <person name="Choi E."/>
            <person name="Choi E."/>
            <person name="Lee S.E."/>
            <person name="Jeon J."/>
            <person name="Kim H."/>
            <person name="Choi G."/>
            <person name="Song H."/>
            <person name="Lee J."/>
            <person name="Lee S.C."/>
            <person name="Kwon J.K."/>
            <person name="Lee H.Y."/>
            <person name="Koo N."/>
            <person name="Hong Y."/>
            <person name="Kim R.W."/>
            <person name="Kang W.H."/>
            <person name="Huh J.H."/>
            <person name="Kang B.C."/>
            <person name="Yang T.J."/>
            <person name="Lee Y.H."/>
            <person name="Bennetzen J.L."/>
            <person name="Choi D."/>
        </authorList>
    </citation>
    <scope>NUCLEOTIDE SEQUENCE [LARGE SCALE GENOMIC DNA]</scope>
    <source>
        <strain evidence="3">cv. CM334</strain>
    </source>
</reference>